<feature type="transmembrane region" description="Helical" evidence="1">
    <location>
        <begin position="20"/>
        <end position="42"/>
    </location>
</feature>
<name>K9WFH7_9CYAN</name>
<dbReference type="HOGENOM" id="CLU_2807669_0_0_3"/>
<dbReference type="EMBL" id="CP003630">
    <property type="protein sequence ID" value="AFZ18282.1"/>
    <property type="molecule type" value="Genomic_DNA"/>
</dbReference>
<proteinExistence type="predicted"/>
<dbReference type="Proteomes" id="UP000010471">
    <property type="component" value="Chromosome"/>
</dbReference>
<protein>
    <submittedName>
        <fullName evidence="2">Uncharacterized protein</fullName>
    </submittedName>
</protein>
<organism evidence="2 3">
    <name type="scientific">Allocoleopsis franciscana PCC 7113</name>
    <dbReference type="NCBI Taxonomy" id="1173027"/>
    <lineage>
        <taxon>Bacteria</taxon>
        <taxon>Bacillati</taxon>
        <taxon>Cyanobacteriota</taxon>
        <taxon>Cyanophyceae</taxon>
        <taxon>Coleofasciculales</taxon>
        <taxon>Coleofasciculaceae</taxon>
        <taxon>Allocoleopsis</taxon>
        <taxon>Allocoleopsis franciscana</taxon>
    </lineage>
</organism>
<reference evidence="2 3" key="1">
    <citation type="submission" date="2012-06" db="EMBL/GenBank/DDBJ databases">
        <title>Finished chromosome of genome of Microcoleus sp. PCC 7113.</title>
        <authorList>
            <consortium name="US DOE Joint Genome Institute"/>
            <person name="Gugger M."/>
            <person name="Coursin T."/>
            <person name="Rippka R."/>
            <person name="Tandeau De Marsac N."/>
            <person name="Huntemann M."/>
            <person name="Wei C.-L."/>
            <person name="Han J."/>
            <person name="Detter J.C."/>
            <person name="Han C."/>
            <person name="Tapia R."/>
            <person name="Chen A."/>
            <person name="Kyrpides N."/>
            <person name="Mavromatis K."/>
            <person name="Markowitz V."/>
            <person name="Szeto E."/>
            <person name="Ivanova N."/>
            <person name="Pagani I."/>
            <person name="Pati A."/>
            <person name="Goodwin L."/>
            <person name="Nordberg H.P."/>
            <person name="Cantor M.N."/>
            <person name="Hua S.X."/>
            <person name="Woyke T."/>
            <person name="Kerfeld C.A."/>
        </authorList>
    </citation>
    <scope>NUCLEOTIDE SEQUENCE [LARGE SCALE GENOMIC DNA]</scope>
    <source>
        <strain evidence="2 3">PCC 7113</strain>
    </source>
</reference>
<keyword evidence="3" id="KW-1185">Reference proteome</keyword>
<gene>
    <name evidence="2" type="ORF">Mic7113_2481</name>
</gene>
<keyword evidence="1" id="KW-1133">Transmembrane helix</keyword>
<accession>K9WFH7</accession>
<keyword evidence="1" id="KW-0472">Membrane</keyword>
<evidence type="ECO:0000313" key="2">
    <source>
        <dbReference type="EMBL" id="AFZ18282.1"/>
    </source>
</evidence>
<sequence length="67" mass="7238">MNTQERIHIVKTNYPSPNQVLLILLIVLASFGMGLIPIIYGFSSSPKAQEIVAPSQAALWSALGEAE</sequence>
<evidence type="ECO:0000256" key="1">
    <source>
        <dbReference type="SAM" id="Phobius"/>
    </source>
</evidence>
<dbReference type="KEGG" id="mic:Mic7113_2481"/>
<dbReference type="AlphaFoldDB" id="K9WFH7"/>
<evidence type="ECO:0000313" key="3">
    <source>
        <dbReference type="Proteomes" id="UP000010471"/>
    </source>
</evidence>
<keyword evidence="1" id="KW-0812">Transmembrane</keyword>
<dbReference type="RefSeq" id="WP_015182431.1">
    <property type="nucleotide sequence ID" value="NC_019738.1"/>
</dbReference>
<dbReference type="STRING" id="1173027.Mic7113_2481"/>